<comment type="caution">
    <text evidence="1">The sequence shown here is derived from an EMBL/GenBank/DDBJ whole genome shotgun (WGS) entry which is preliminary data.</text>
</comment>
<dbReference type="Proteomes" id="UP000012249">
    <property type="component" value="Unassembled WGS sequence"/>
</dbReference>
<sequence length="50" mass="5405">MSDISKIIAKKVIRDVMLSEGLYFGSDFSLTLSSIPKELAHHVATVAATL</sequence>
<gene>
    <name evidence="1" type="ORF">LEP1GSC043_4010</name>
</gene>
<evidence type="ECO:0000313" key="2">
    <source>
        <dbReference type="Proteomes" id="UP000012249"/>
    </source>
</evidence>
<organism evidence="1 2">
    <name type="scientific">Leptospira weilii str. Ecochallenge</name>
    <dbReference type="NCBI Taxonomy" id="1049986"/>
    <lineage>
        <taxon>Bacteria</taxon>
        <taxon>Pseudomonadati</taxon>
        <taxon>Spirochaetota</taxon>
        <taxon>Spirochaetia</taxon>
        <taxon>Leptospirales</taxon>
        <taxon>Leptospiraceae</taxon>
        <taxon>Leptospira</taxon>
    </lineage>
</organism>
<evidence type="ECO:0000313" key="1">
    <source>
        <dbReference type="EMBL" id="EMY14704.1"/>
    </source>
</evidence>
<accession>N1U9S0</accession>
<reference evidence="1 2" key="1">
    <citation type="submission" date="2013-02" db="EMBL/GenBank/DDBJ databases">
        <authorList>
            <person name="Harkins D.M."/>
            <person name="Durkin A.S."/>
            <person name="Brinkac L.M."/>
            <person name="Haft D.H."/>
            <person name="Selengut J.D."/>
            <person name="Sanka R."/>
            <person name="DePew J."/>
            <person name="Purushe J."/>
            <person name="Haake D.A."/>
            <person name="Matsunaga J."/>
            <person name="Vinetz J.M."/>
            <person name="Sutton G.G."/>
            <person name="Nierman W.C."/>
            <person name="Fouts D.E."/>
        </authorList>
    </citation>
    <scope>NUCLEOTIDE SEQUENCE [LARGE SCALE GENOMIC DNA]</scope>
    <source>
        <strain evidence="1 2">Ecochallenge</strain>
    </source>
</reference>
<name>N1U9S0_9LEPT</name>
<dbReference type="AlphaFoldDB" id="N1U9S0"/>
<dbReference type="EMBL" id="AHMI02000144">
    <property type="protein sequence ID" value="EMY14704.1"/>
    <property type="molecule type" value="Genomic_DNA"/>
</dbReference>
<protein>
    <submittedName>
        <fullName evidence="1">Uncharacterized protein</fullName>
    </submittedName>
</protein>
<proteinExistence type="predicted"/>